<feature type="transmembrane region" description="Helical" evidence="1">
    <location>
        <begin position="52"/>
        <end position="71"/>
    </location>
</feature>
<evidence type="ECO:0000313" key="3">
    <source>
        <dbReference type="Proteomes" id="UP000298471"/>
    </source>
</evidence>
<dbReference type="Proteomes" id="UP000298471">
    <property type="component" value="Unassembled WGS sequence"/>
</dbReference>
<keyword evidence="1" id="KW-0472">Membrane</keyword>
<keyword evidence="1" id="KW-0812">Transmembrane</keyword>
<accession>A0A4Z0PYP9</accession>
<sequence>MKTLDNRLTPVASAGPSLGVLISVVAGLWFWLQLPDWYHAGHAEAAGWLTRLVYNTWTALGLIVAANVAVARYTTAPMWRLGHCPALQGMQGAFVFVLGLLFHLLAGSFGVVLLWLGAADATMLNG</sequence>
<comment type="caution">
    <text evidence="2">The sequence shown here is derived from an EMBL/GenBank/DDBJ whole genome shotgun (WGS) entry which is preliminary data.</text>
</comment>
<protein>
    <submittedName>
        <fullName evidence="2">Uncharacterized protein</fullName>
    </submittedName>
</protein>
<dbReference type="RefSeq" id="WP_135397761.1">
    <property type="nucleotide sequence ID" value="NZ_SRMB01000005.1"/>
</dbReference>
<gene>
    <name evidence="2" type="ORF">E5K02_21290</name>
</gene>
<evidence type="ECO:0000313" key="2">
    <source>
        <dbReference type="EMBL" id="TGE22900.1"/>
    </source>
</evidence>
<feature type="transmembrane region" description="Helical" evidence="1">
    <location>
        <begin position="12"/>
        <end position="32"/>
    </location>
</feature>
<proteinExistence type="predicted"/>
<keyword evidence="3" id="KW-1185">Reference proteome</keyword>
<dbReference type="AlphaFoldDB" id="A0A4Z0PYP9"/>
<name>A0A4Z0PYP9_9BACT</name>
<keyword evidence="1" id="KW-1133">Transmembrane helix</keyword>
<dbReference type="EMBL" id="SRMB01000005">
    <property type="protein sequence ID" value="TGE22900.1"/>
    <property type="molecule type" value="Genomic_DNA"/>
</dbReference>
<organism evidence="2 3">
    <name type="scientific">Hymenobacter metallicola</name>
    <dbReference type="NCBI Taxonomy" id="2563114"/>
    <lineage>
        <taxon>Bacteria</taxon>
        <taxon>Pseudomonadati</taxon>
        <taxon>Bacteroidota</taxon>
        <taxon>Cytophagia</taxon>
        <taxon>Cytophagales</taxon>
        <taxon>Hymenobacteraceae</taxon>
        <taxon>Hymenobacter</taxon>
    </lineage>
</organism>
<evidence type="ECO:0000256" key="1">
    <source>
        <dbReference type="SAM" id="Phobius"/>
    </source>
</evidence>
<reference evidence="2 3" key="1">
    <citation type="submission" date="2019-04" db="EMBL/GenBank/DDBJ databases">
        <authorList>
            <person name="Feng G."/>
            <person name="Zhang J."/>
            <person name="Zhu H."/>
        </authorList>
    </citation>
    <scope>NUCLEOTIDE SEQUENCE [LARGE SCALE GENOMIC DNA]</scope>
    <source>
        <strain evidence="2 3">9PBR-1</strain>
    </source>
</reference>
<dbReference type="OrthoDB" id="887113at2"/>
<feature type="transmembrane region" description="Helical" evidence="1">
    <location>
        <begin position="92"/>
        <end position="116"/>
    </location>
</feature>